<evidence type="ECO:0000313" key="1">
    <source>
        <dbReference type="EMBL" id="MFH4981339.1"/>
    </source>
</evidence>
<protein>
    <submittedName>
        <fullName evidence="1">Uncharacterized protein</fullName>
    </submittedName>
</protein>
<gene>
    <name evidence="1" type="ORF">AB6A40_008048</name>
</gene>
<reference evidence="1 2" key="1">
    <citation type="submission" date="2024-08" db="EMBL/GenBank/DDBJ databases">
        <title>Gnathostoma spinigerum genome.</title>
        <authorList>
            <person name="Gonzalez-Bertolin B."/>
            <person name="Monzon S."/>
            <person name="Zaballos A."/>
            <person name="Jimenez P."/>
            <person name="Dekumyoy P."/>
            <person name="Varona S."/>
            <person name="Cuesta I."/>
            <person name="Sumanam S."/>
            <person name="Adisakwattana P."/>
            <person name="Gasser R.B."/>
            <person name="Hernandez-Gonzalez A."/>
            <person name="Young N.D."/>
            <person name="Perteguer M.J."/>
        </authorList>
    </citation>
    <scope>NUCLEOTIDE SEQUENCE [LARGE SCALE GENOMIC DNA]</scope>
    <source>
        <strain evidence="1">AL3</strain>
        <tissue evidence="1">Liver</tissue>
    </source>
</reference>
<sequence length="104" mass="11067">MHTFAAELRRYELDVPRFDAVVESGDVIGEVWLAVVSSVDLVVVKVIIGKEVVLLGTVKERVVDSAAVYEVAVVLSVTVEGSVVSLVAVFEVVVVEVAVTVAVE</sequence>
<dbReference type="Proteomes" id="UP001608902">
    <property type="component" value="Unassembled WGS sequence"/>
</dbReference>
<organism evidence="1 2">
    <name type="scientific">Gnathostoma spinigerum</name>
    <dbReference type="NCBI Taxonomy" id="75299"/>
    <lineage>
        <taxon>Eukaryota</taxon>
        <taxon>Metazoa</taxon>
        <taxon>Ecdysozoa</taxon>
        <taxon>Nematoda</taxon>
        <taxon>Chromadorea</taxon>
        <taxon>Rhabditida</taxon>
        <taxon>Spirurina</taxon>
        <taxon>Gnathostomatomorpha</taxon>
        <taxon>Gnathostomatoidea</taxon>
        <taxon>Gnathostomatidae</taxon>
        <taxon>Gnathostoma</taxon>
    </lineage>
</organism>
<proteinExistence type="predicted"/>
<name>A0ABD6ET38_9BILA</name>
<dbReference type="AlphaFoldDB" id="A0ABD6ET38"/>
<evidence type="ECO:0000313" key="2">
    <source>
        <dbReference type="Proteomes" id="UP001608902"/>
    </source>
</evidence>
<comment type="caution">
    <text evidence="1">The sequence shown here is derived from an EMBL/GenBank/DDBJ whole genome shotgun (WGS) entry which is preliminary data.</text>
</comment>
<dbReference type="EMBL" id="JBGFUD010007025">
    <property type="protein sequence ID" value="MFH4981339.1"/>
    <property type="molecule type" value="Genomic_DNA"/>
</dbReference>
<keyword evidence="2" id="KW-1185">Reference proteome</keyword>
<accession>A0ABD6ET38</accession>